<gene>
    <name evidence="1" type="ORF">MML48_3g00009514</name>
</gene>
<accession>A0ACB9TI11</accession>
<protein>
    <submittedName>
        <fullName evidence="1">Dna polymerase alpha catalytic subunit</fullName>
    </submittedName>
</protein>
<dbReference type="EMBL" id="CM043017">
    <property type="protein sequence ID" value="KAI4466445.1"/>
    <property type="molecule type" value="Genomic_DNA"/>
</dbReference>
<sequence>MGVGMSRMVEIYSMMIWMRNLAASSKSAKSQSKKRKAVSENAGKGNIQFMLSNMSSKKTEERNIEDDDILSELIQEIGDTQPSSEGQSIKSAKTGKNLFDAEKEAARNYMKTFSMPKPRIKMTSIKINKPVENAKEVVKNVAEIEEETINESGTKEIFKSENILKSINNDKITEKKKQIFETESIIKADNLKENDSIAAEISNCTESMLLDDDFDMTNIEDFELNPTENKENICEEITEEQLLNGWNTLLEGSNNEDIATNIKIDSSDLPLTLNSDGNKTFRFFWWDAFQDRKTQPGVVFFFASSDPSKLVTLLDVYHEFNKNVSNNLKINNFKSKKTEKNYAFDPDIPTHSEYLEVRYSAKSPIIPQEFQSGDTYSTIFGLNTSYLEIVLIEQKIRGPCWLEVVDPEPLHIVDSTKALPPPPLVVLSVNLRTIVGHGKYGVKNEIVMLSGLVQNKYCIDKQTSKPRSTTFLCSSLSGQHGTPVRHTRRPQVVQRHQSSTHEQRESPPQLLHHAILEHRSRPDRRPRHAGLPTRPDLFASAPPQRQLLRQTEPTETLEFPPKGRFERELFCGRLVCDIKVSAKELIRSRSFDLDALCRKVLKLKEGQRVDLEAEDVPRMFGTSRDIIKLITITMQDAAFILQMMYELNVIPLALQITNIAGNVMSRTLLGGRSERNEYLLLHAFSEKDYLVPDKVYDRNVNGGDDKVIKGKRKKATYSGGLVLDPKIGFYDKLILLMDFNSLYPSIIQEYNVCFTTIQHSPDRGCDFSRDKTKTSAILPAEIRKLVESRRNVKSLMKNVDVSSELYMQYNIRQMALKLTANSMYGCLGFANSRFFAKEIAAFVTQKGREILTNTKDAVEKMNFEVIYGDTDSIMINTNSLDYDDVFKIGGKIKQEINRLYRQVELDIDGVFKYLLLLKKKKYAAVSVTKSKSGELKFAQEHKGLDIVRRDWSQLSAECGKAVLNCILSSDNLEDKIENVREHLTRVKTDLNSNSVPLTLLTIAKQLTKNPKEYAAKNALPHVQVALRYNQKGGKQLQNGDTVHYIICDDGSAANVPATQRAYHIEELKTSGDVLKVDIKYYLSQQIYPVISRLCEPIPGLDGYQIATWLGVDAATASKKPKQVNDDEDIQYNDAIKYRKCDPFIFVCFACKSPNKVSEFAYNGYLFLNKCVNTRCSDRPIEHLGYVANQLTLSIRNYIKKFYKFEMTCEDPACLNDDSFVTINLAGKYSLCPTCKEGVVYLKYTAQDLHLQLTYFQALFQISKGSKKVQVDDNLKKGYETLRGTVGKILNRSGFNKINLGEMFAAFIPSKNHVREEEEEDLVVLEDADEGYPSDSNE</sequence>
<name>A0ACB9TI11_HOLOL</name>
<evidence type="ECO:0000313" key="1">
    <source>
        <dbReference type="EMBL" id="KAI4466445.1"/>
    </source>
</evidence>
<keyword evidence="2" id="KW-1185">Reference proteome</keyword>
<reference evidence="1" key="1">
    <citation type="submission" date="2022-04" db="EMBL/GenBank/DDBJ databases">
        <title>Chromosome-scale genome assembly of Holotrichia oblita Faldermann.</title>
        <authorList>
            <person name="Rongchong L."/>
        </authorList>
    </citation>
    <scope>NUCLEOTIDE SEQUENCE</scope>
    <source>
        <strain evidence="1">81SQS9</strain>
    </source>
</reference>
<comment type="caution">
    <text evidence="1">The sequence shown here is derived from an EMBL/GenBank/DDBJ whole genome shotgun (WGS) entry which is preliminary data.</text>
</comment>
<dbReference type="Proteomes" id="UP001056778">
    <property type="component" value="Chromosome 3"/>
</dbReference>
<proteinExistence type="predicted"/>
<evidence type="ECO:0000313" key="2">
    <source>
        <dbReference type="Proteomes" id="UP001056778"/>
    </source>
</evidence>
<organism evidence="1 2">
    <name type="scientific">Holotrichia oblita</name>
    <name type="common">Chafer beetle</name>
    <dbReference type="NCBI Taxonomy" id="644536"/>
    <lineage>
        <taxon>Eukaryota</taxon>
        <taxon>Metazoa</taxon>
        <taxon>Ecdysozoa</taxon>
        <taxon>Arthropoda</taxon>
        <taxon>Hexapoda</taxon>
        <taxon>Insecta</taxon>
        <taxon>Pterygota</taxon>
        <taxon>Neoptera</taxon>
        <taxon>Endopterygota</taxon>
        <taxon>Coleoptera</taxon>
        <taxon>Polyphaga</taxon>
        <taxon>Scarabaeiformia</taxon>
        <taxon>Scarabaeidae</taxon>
        <taxon>Melolonthinae</taxon>
        <taxon>Holotrichia</taxon>
    </lineage>
</organism>